<reference evidence="1" key="1">
    <citation type="submission" date="2021-01" db="EMBL/GenBank/DDBJ databases">
        <authorList>
            <consortium name="Genoscope - CEA"/>
            <person name="William W."/>
        </authorList>
    </citation>
    <scope>NUCLEOTIDE SEQUENCE</scope>
</reference>
<dbReference type="Proteomes" id="UP000683925">
    <property type="component" value="Unassembled WGS sequence"/>
</dbReference>
<organism evidence="1 2">
    <name type="scientific">Paramecium octaurelia</name>
    <dbReference type="NCBI Taxonomy" id="43137"/>
    <lineage>
        <taxon>Eukaryota</taxon>
        <taxon>Sar</taxon>
        <taxon>Alveolata</taxon>
        <taxon>Ciliophora</taxon>
        <taxon>Intramacronucleata</taxon>
        <taxon>Oligohymenophorea</taxon>
        <taxon>Peniculida</taxon>
        <taxon>Parameciidae</taxon>
        <taxon>Paramecium</taxon>
    </lineage>
</organism>
<sequence>MQFLDLPNYCFFQINKRIRKYNQKKSTKIEDLKVIKKYQPQIHLRYGIINEYDNPNQFASNDNQAKIIYIYQSSYMRISSLYNNRDLKLRNIRVLSRDNKLKDQSKKKRKNQTYTFQIQQSKKTELEKKITDLEQQLQQKDFYHKKDIDNLHLKEEKKIPLAVIEQPNETSDRNKSMPQQQQIKKGFKRLDSMISHKCYQFQFIYSKTVQGCLTLSDLIDTFKQYPFELSDEQTTLISRLIIEPQQEDWIYCDLNCRNYIVIAITFFKISLKPTNDEITLNESVSYLQLSGDHCSIQEFKKALGSIDILLSHKLDDLLMMKIY</sequence>
<dbReference type="EMBL" id="CAJJDP010000094">
    <property type="protein sequence ID" value="CAD8189748.1"/>
    <property type="molecule type" value="Genomic_DNA"/>
</dbReference>
<proteinExistence type="predicted"/>
<accession>A0A8S1WI57</accession>
<comment type="caution">
    <text evidence="1">The sequence shown here is derived from an EMBL/GenBank/DDBJ whole genome shotgun (WGS) entry which is preliminary data.</text>
</comment>
<evidence type="ECO:0000313" key="2">
    <source>
        <dbReference type="Proteomes" id="UP000683925"/>
    </source>
</evidence>
<name>A0A8S1WI57_PAROT</name>
<keyword evidence="2" id="KW-1185">Reference proteome</keyword>
<dbReference type="AlphaFoldDB" id="A0A8S1WI57"/>
<evidence type="ECO:0000313" key="1">
    <source>
        <dbReference type="EMBL" id="CAD8189748.1"/>
    </source>
</evidence>
<protein>
    <submittedName>
        <fullName evidence="1">Uncharacterized protein</fullName>
    </submittedName>
</protein>
<gene>
    <name evidence="1" type="ORF">POCTA_138.1.T0950215</name>
</gene>